<dbReference type="Proteomes" id="UP000178912">
    <property type="component" value="Unassembled WGS sequence"/>
</dbReference>
<dbReference type="OrthoDB" id="5840532at2759"/>
<accession>A0A1E1LNG9</accession>
<evidence type="ECO:0000256" key="1">
    <source>
        <dbReference type="SAM" id="MobiDB-lite"/>
    </source>
</evidence>
<dbReference type="SUPFAM" id="SSF51735">
    <property type="entry name" value="NAD(P)-binding Rossmann-fold domains"/>
    <property type="match status" value="1"/>
</dbReference>
<keyword evidence="3" id="KW-1185">Reference proteome</keyword>
<sequence>MTLPGTLGYTAAKHAAAALEARSHGIRVNAIFPGFFLTDLLKPVIGTVVPTAYYDTIETRQGRTAQFGRILELRTSYSQDTPPPDYTAAYSKALP</sequence>
<proteinExistence type="predicted"/>
<name>A0A1E1LNG9_9HELO</name>
<feature type="region of interest" description="Disordered" evidence="1">
    <location>
        <begin position="76"/>
        <end position="95"/>
    </location>
</feature>
<gene>
    <name evidence="2" type="ORF">RAG0_16028</name>
</gene>
<dbReference type="AlphaFoldDB" id="A0A1E1LNG9"/>
<reference evidence="3" key="1">
    <citation type="submission" date="2016-03" db="EMBL/GenBank/DDBJ databases">
        <authorList>
            <person name="Guldener U."/>
        </authorList>
    </citation>
    <scope>NUCLEOTIDE SEQUENCE [LARGE SCALE GENOMIC DNA]</scope>
    <source>
        <strain evidence="3">04CH-RAC-A.6.1</strain>
    </source>
</reference>
<dbReference type="InterPro" id="IPR036291">
    <property type="entry name" value="NAD(P)-bd_dom_sf"/>
</dbReference>
<evidence type="ECO:0000313" key="2">
    <source>
        <dbReference type="EMBL" id="CZT12053.1"/>
    </source>
</evidence>
<dbReference type="Gene3D" id="3.40.50.720">
    <property type="entry name" value="NAD(P)-binding Rossmann-like Domain"/>
    <property type="match status" value="1"/>
</dbReference>
<organism evidence="2 3">
    <name type="scientific">Rhynchosporium agropyri</name>
    <dbReference type="NCBI Taxonomy" id="914238"/>
    <lineage>
        <taxon>Eukaryota</taxon>
        <taxon>Fungi</taxon>
        <taxon>Dikarya</taxon>
        <taxon>Ascomycota</taxon>
        <taxon>Pezizomycotina</taxon>
        <taxon>Leotiomycetes</taxon>
        <taxon>Helotiales</taxon>
        <taxon>Ploettnerulaceae</taxon>
        <taxon>Rhynchosporium</taxon>
    </lineage>
</organism>
<protein>
    <submittedName>
        <fullName evidence="2">Uncharacterized protein</fullName>
    </submittedName>
</protein>
<evidence type="ECO:0000313" key="3">
    <source>
        <dbReference type="Proteomes" id="UP000178912"/>
    </source>
</evidence>
<dbReference type="EMBL" id="FJUX01000152">
    <property type="protein sequence ID" value="CZT12053.1"/>
    <property type="molecule type" value="Genomic_DNA"/>
</dbReference>